<reference evidence="2" key="1">
    <citation type="journal article" date="2022" name="Mol. Ecol. Resour.">
        <title>The genomes of chicory, endive, great burdock and yacon provide insights into Asteraceae palaeo-polyploidization history and plant inulin production.</title>
        <authorList>
            <person name="Fan W."/>
            <person name="Wang S."/>
            <person name="Wang H."/>
            <person name="Wang A."/>
            <person name="Jiang F."/>
            <person name="Liu H."/>
            <person name="Zhao H."/>
            <person name="Xu D."/>
            <person name="Zhang Y."/>
        </authorList>
    </citation>
    <scope>NUCLEOTIDE SEQUENCE [LARGE SCALE GENOMIC DNA]</scope>
    <source>
        <strain evidence="2">cv. Yunnan</strain>
    </source>
</reference>
<protein>
    <submittedName>
        <fullName evidence="1">Uncharacterized protein</fullName>
    </submittedName>
</protein>
<reference evidence="1 2" key="2">
    <citation type="journal article" date="2022" name="Mol. Ecol. Resour.">
        <title>The genomes of chicory, endive, great burdock and yacon provide insights into Asteraceae paleo-polyploidization history and plant inulin production.</title>
        <authorList>
            <person name="Fan W."/>
            <person name="Wang S."/>
            <person name="Wang H."/>
            <person name="Wang A."/>
            <person name="Jiang F."/>
            <person name="Liu H."/>
            <person name="Zhao H."/>
            <person name="Xu D."/>
            <person name="Zhang Y."/>
        </authorList>
    </citation>
    <scope>NUCLEOTIDE SEQUENCE [LARGE SCALE GENOMIC DNA]</scope>
    <source>
        <strain evidence="2">cv. Yunnan</strain>
        <tissue evidence="1">Leaves</tissue>
    </source>
</reference>
<evidence type="ECO:0000313" key="2">
    <source>
        <dbReference type="Proteomes" id="UP001056120"/>
    </source>
</evidence>
<sequence length="180" mass="19899">MANPSLMIMLTLVLATMAMVNTRPLTNTTTIDPLSLAARLKLEKGDGGSTGCWDTLFELQACTGEIILFFINGETYLGTGCCRAIVKIEKMCWPSLMGSIGFTSEEGDILRGYCDVSDDCDVPPTAQPPPQTANTTANSSSRVMFKESFHIYRDSGICISESKVAEFAWRWHRWICHLMI</sequence>
<dbReference type="EMBL" id="CM042019">
    <property type="protein sequence ID" value="KAI3824333.1"/>
    <property type="molecule type" value="Genomic_DNA"/>
</dbReference>
<comment type="caution">
    <text evidence="1">The sequence shown here is derived from an EMBL/GenBank/DDBJ whole genome shotgun (WGS) entry which is preliminary data.</text>
</comment>
<evidence type="ECO:0000313" key="1">
    <source>
        <dbReference type="EMBL" id="KAI3824333.1"/>
    </source>
</evidence>
<accession>A0ACB9JWF8</accession>
<name>A0ACB9JWF8_9ASTR</name>
<organism evidence="1 2">
    <name type="scientific">Smallanthus sonchifolius</name>
    <dbReference type="NCBI Taxonomy" id="185202"/>
    <lineage>
        <taxon>Eukaryota</taxon>
        <taxon>Viridiplantae</taxon>
        <taxon>Streptophyta</taxon>
        <taxon>Embryophyta</taxon>
        <taxon>Tracheophyta</taxon>
        <taxon>Spermatophyta</taxon>
        <taxon>Magnoliopsida</taxon>
        <taxon>eudicotyledons</taxon>
        <taxon>Gunneridae</taxon>
        <taxon>Pentapetalae</taxon>
        <taxon>asterids</taxon>
        <taxon>campanulids</taxon>
        <taxon>Asterales</taxon>
        <taxon>Asteraceae</taxon>
        <taxon>Asteroideae</taxon>
        <taxon>Heliantheae alliance</taxon>
        <taxon>Millerieae</taxon>
        <taxon>Smallanthus</taxon>
    </lineage>
</organism>
<gene>
    <name evidence="1" type="ORF">L1987_05791</name>
</gene>
<keyword evidence="2" id="KW-1185">Reference proteome</keyword>
<proteinExistence type="predicted"/>
<dbReference type="Proteomes" id="UP001056120">
    <property type="component" value="Linkage Group LG02"/>
</dbReference>